<dbReference type="InterPro" id="IPR025311">
    <property type="entry name" value="DUF4166"/>
</dbReference>
<reference evidence="2" key="1">
    <citation type="submission" date="2024-06" db="EMBL/GenBank/DDBJ databases">
        <title>Draft genome sequence of Microbacterium sp. strain A8/3-1, isolated from Oxytropis tragacanthoides Fisch. ex DC. Root nodules in the Altai region of Russia.</title>
        <authorList>
            <person name="Sazanova A."/>
            <person name="Guro P."/>
            <person name="Kuznetsova I."/>
            <person name="Belimov A."/>
            <person name="Safronova V."/>
        </authorList>
    </citation>
    <scope>NUCLEOTIDE SEQUENCE</scope>
    <source>
        <strain evidence="2">A8/3-1</strain>
    </source>
</reference>
<organism evidence="2">
    <name type="scientific">Microbacterium sp. A8/3-1</name>
    <dbReference type="NCBI Taxonomy" id="3160749"/>
    <lineage>
        <taxon>Bacteria</taxon>
        <taxon>Bacillati</taxon>
        <taxon>Actinomycetota</taxon>
        <taxon>Actinomycetes</taxon>
        <taxon>Micrococcales</taxon>
        <taxon>Microbacteriaceae</taxon>
        <taxon>Microbacterium</taxon>
    </lineage>
</organism>
<dbReference type="RefSeq" id="WP_350351736.1">
    <property type="nucleotide sequence ID" value="NZ_CP158357.1"/>
</dbReference>
<accession>A0AAU7VXC5</accession>
<dbReference type="Pfam" id="PF13761">
    <property type="entry name" value="DUF4166"/>
    <property type="match status" value="1"/>
</dbReference>
<dbReference type="EMBL" id="CP158357">
    <property type="protein sequence ID" value="XBX78470.1"/>
    <property type="molecule type" value="Genomic_DNA"/>
</dbReference>
<evidence type="ECO:0000313" key="2">
    <source>
        <dbReference type="EMBL" id="XBX78470.1"/>
    </source>
</evidence>
<dbReference type="AlphaFoldDB" id="A0AAU7VXC5"/>
<sequence>MTPVPQSPYARALGDRLDDLHPRLRTYFQAIPDGAVGVGEGVFERVGTPRRLLWPFLRLLERRGVVAACWERDVPFRVENRTIASRAIGERTFHLPRGPWIMHDAVALTRHGRVVDELGEPGLIAACFDLDVRDGALELTSRAVGLRLGHLRLRLPRALSPIVRLTERFDDDRDRQFVSVSIDAPLLGRVYEYRGHFEYRIKTDAAKETAG</sequence>
<name>A0AAU7VXC5_9MICO</name>
<evidence type="ECO:0000259" key="1">
    <source>
        <dbReference type="Pfam" id="PF13761"/>
    </source>
</evidence>
<protein>
    <submittedName>
        <fullName evidence="2">DUF4166 domain-containing protein</fullName>
    </submittedName>
</protein>
<gene>
    <name evidence="2" type="ORF">ABS642_21615</name>
</gene>
<proteinExistence type="predicted"/>
<feature type="domain" description="DUF4166" evidence="1">
    <location>
        <begin position="20"/>
        <end position="197"/>
    </location>
</feature>